<protein>
    <submittedName>
        <fullName evidence="2">Uncharacterized protein</fullName>
    </submittedName>
</protein>
<evidence type="ECO:0000313" key="3">
    <source>
        <dbReference type="Proteomes" id="UP000291107"/>
    </source>
</evidence>
<dbReference type="EMBL" id="SEUB01000001">
    <property type="protein sequence ID" value="RYM44674.1"/>
    <property type="molecule type" value="Genomic_DNA"/>
</dbReference>
<evidence type="ECO:0000313" key="2">
    <source>
        <dbReference type="EMBL" id="RYM44674.1"/>
    </source>
</evidence>
<evidence type="ECO:0000256" key="1">
    <source>
        <dbReference type="SAM" id="MobiDB-lite"/>
    </source>
</evidence>
<sequence>MDDEIGKSKSGNEQESENQAHTNRLTDKSLADKASFAGVAEGKQYSDVFWTNTVTTTLHQTHPRVPELTTELKCQYRFENGWIYVRTLMYKMTTRYGNWYRANIDLALNAGGYERKNSPDTMRQDTQWHDYVTHLSVPLGVYGVEVYLQMRVDYDGTNNDVEPWEGWNQKITPALPPVITSPKTDELVSMPFNVEGDGHLPGGIIYLSGLRGPYSVALGTAIPTRDGKWAAFITLPSDITSFYAIQHIGSERSILSSSVTIRTVHSAITSPSANALVNHSQLVFKGTRNREAEISVQDARNNNVPLTISDNFNTDTWELPLKSGIFVPSGVFFVRAKNVSAGHSSTYSNEVALRMLGFPAIDSEVVQDAAFDLEGDNGLPGAKVEVFEDLSNFRLGTSEALTDTHWLVKLKGLPPGPLSLVVKQTLQGLSSGAFKAHAFSIRPPALEIPHYEFPAAQTVQFSGAGHYNPKLDTRIRFIVKSFPGTTPPNTPPIVNVQKDGSWVVTATGWGLGNYSVEVVQQIADNASGWIDSHACQFEVRHSLPQVSEVTHTPAYRPVFSGKGYPGATVRFTYPDGSEFAPGAAVRNERWSSATPKELGPTKDQRIFIYQSIGDVDSPAHLEYVFSIPPQAPGLNDPQENGQSPIFTGTCWQGAKVLLAFNGEGRYVAETDGNKWRYEKPGGFAPGNYTISVTQFAAEQESGPVRKDFTVRRNMLKPQIATPLEGAVVAADLIVTGGNGMAGASMQLRDAQYGNVLGQLDLTADGPWSISLTDLPRRGYSIDARQTLEEQKSEPSDPRSFTVALLAPQITVPEQDGTMARDGRIEGTGWRGACVEIWDVDANVQLATDIEVQPDGSWYSELKQSTGHHQLWARQSFAGTRSEESPIRSYRVVPNAPAIETPTADDHVGRRVWVCGFGVPGDKVLATLGDARGEAVVADNRTWSMLLNLSVAGGSHALQVIASSAEFQSEPTLQQLAVGTYLPVIEAPQPGRQVDRNPWFRGHGRPGVGHLVSWFNPEVVWLEHLPVDGGQWQGQSGQSLPAGGTWYWFHQTLTDDEGETVSERVLSSRFEVDAGDARAKQRR</sequence>
<feature type="compositionally biased region" description="Basic and acidic residues" evidence="1">
    <location>
        <begin position="1"/>
        <end position="12"/>
    </location>
</feature>
<gene>
    <name evidence="2" type="ORF">EVS84_02705</name>
</gene>
<name>A0A4Q4LDH5_9PSED</name>
<reference evidence="2 3" key="1">
    <citation type="submission" date="2019-02" db="EMBL/GenBank/DDBJ databases">
        <title>Genome of Pseudomonas korensis isolated from heavy metal contaminated environment.</title>
        <authorList>
            <person name="Ayangbenro A.S."/>
            <person name="Babalola O."/>
        </authorList>
    </citation>
    <scope>NUCLEOTIDE SEQUENCE [LARGE SCALE GENOMIC DNA]</scope>
    <source>
        <strain evidence="2 3">AB36</strain>
    </source>
</reference>
<feature type="region of interest" description="Disordered" evidence="1">
    <location>
        <begin position="1"/>
        <end position="27"/>
    </location>
</feature>
<dbReference type="AlphaFoldDB" id="A0A4Q4LDH5"/>
<comment type="caution">
    <text evidence="2">The sequence shown here is derived from an EMBL/GenBank/DDBJ whole genome shotgun (WGS) entry which is preliminary data.</text>
</comment>
<organism evidence="2 3">
    <name type="scientific">Pseudomonas koreensis</name>
    <dbReference type="NCBI Taxonomy" id="198620"/>
    <lineage>
        <taxon>Bacteria</taxon>
        <taxon>Pseudomonadati</taxon>
        <taxon>Pseudomonadota</taxon>
        <taxon>Gammaproteobacteria</taxon>
        <taxon>Pseudomonadales</taxon>
        <taxon>Pseudomonadaceae</taxon>
        <taxon>Pseudomonas</taxon>
    </lineage>
</organism>
<proteinExistence type="predicted"/>
<dbReference type="RefSeq" id="WP_129997531.1">
    <property type="nucleotide sequence ID" value="NZ_SEUB01000001.1"/>
</dbReference>
<dbReference type="Proteomes" id="UP000291107">
    <property type="component" value="Unassembled WGS sequence"/>
</dbReference>
<accession>A0A4Q4LDH5</accession>
<feature type="compositionally biased region" description="Polar residues" evidence="1">
    <location>
        <begin position="13"/>
        <end position="23"/>
    </location>
</feature>